<feature type="compositionally biased region" description="Basic and acidic residues" evidence="1">
    <location>
        <begin position="134"/>
        <end position="145"/>
    </location>
</feature>
<evidence type="ECO:0000256" key="1">
    <source>
        <dbReference type="SAM" id="MobiDB-lite"/>
    </source>
</evidence>
<evidence type="ECO:0000313" key="3">
    <source>
        <dbReference type="Proteomes" id="UP000824890"/>
    </source>
</evidence>
<sequence>STDLSPDVKATSSPAVSQAGLLVLASADANVSLSLQIAEKTVSNVVPDPATDTDKNTSLVKQAAQLKSQSNSGTEENSSNHLEKPLTAHIEATKTNPDPTETCCPQKPQQRAPVRKTRRGKSKEKLKWTPVDHPNADESKAQTPV</sequence>
<comment type="caution">
    <text evidence="2">The sequence shown here is derived from an EMBL/GenBank/DDBJ whole genome shotgun (WGS) entry which is preliminary data.</text>
</comment>
<evidence type="ECO:0000313" key="2">
    <source>
        <dbReference type="EMBL" id="KAH0857015.1"/>
    </source>
</evidence>
<gene>
    <name evidence="2" type="ORF">HID58_085276</name>
</gene>
<feature type="region of interest" description="Disordered" evidence="1">
    <location>
        <begin position="41"/>
        <end position="145"/>
    </location>
</feature>
<proteinExistence type="predicted"/>
<organism evidence="2 3">
    <name type="scientific">Brassica napus</name>
    <name type="common">Rape</name>
    <dbReference type="NCBI Taxonomy" id="3708"/>
    <lineage>
        <taxon>Eukaryota</taxon>
        <taxon>Viridiplantae</taxon>
        <taxon>Streptophyta</taxon>
        <taxon>Embryophyta</taxon>
        <taxon>Tracheophyta</taxon>
        <taxon>Spermatophyta</taxon>
        <taxon>Magnoliopsida</taxon>
        <taxon>eudicotyledons</taxon>
        <taxon>Gunneridae</taxon>
        <taxon>Pentapetalae</taxon>
        <taxon>rosids</taxon>
        <taxon>malvids</taxon>
        <taxon>Brassicales</taxon>
        <taxon>Brassicaceae</taxon>
        <taxon>Brassiceae</taxon>
        <taxon>Brassica</taxon>
    </lineage>
</organism>
<feature type="non-terminal residue" evidence="2">
    <location>
        <position position="1"/>
    </location>
</feature>
<keyword evidence="3" id="KW-1185">Reference proteome</keyword>
<reference evidence="2 3" key="1">
    <citation type="submission" date="2021-05" db="EMBL/GenBank/DDBJ databases">
        <title>Genome Assembly of Synthetic Allotetraploid Brassica napus Reveals Homoeologous Exchanges between Subgenomes.</title>
        <authorList>
            <person name="Davis J.T."/>
        </authorList>
    </citation>
    <scope>NUCLEOTIDE SEQUENCE [LARGE SCALE GENOMIC DNA]</scope>
    <source>
        <strain evidence="3">cv. Da-Ae</strain>
        <tissue evidence="2">Seedling</tissue>
    </source>
</reference>
<dbReference type="Proteomes" id="UP000824890">
    <property type="component" value="Unassembled WGS sequence"/>
</dbReference>
<feature type="compositionally biased region" description="Basic residues" evidence="1">
    <location>
        <begin position="113"/>
        <end position="124"/>
    </location>
</feature>
<feature type="compositionally biased region" description="Polar residues" evidence="1">
    <location>
        <begin position="56"/>
        <end position="80"/>
    </location>
</feature>
<name>A0ABQ7XM57_BRANA</name>
<protein>
    <submittedName>
        <fullName evidence="2">Uncharacterized protein</fullName>
    </submittedName>
</protein>
<accession>A0ABQ7XM57</accession>
<dbReference type="EMBL" id="JAGKQM010000019">
    <property type="protein sequence ID" value="KAH0857015.1"/>
    <property type="molecule type" value="Genomic_DNA"/>
</dbReference>